<evidence type="ECO:0000313" key="4">
    <source>
        <dbReference type="Proteomes" id="UP000777482"/>
    </source>
</evidence>
<evidence type="ECO:0000313" key="3">
    <source>
        <dbReference type="EMBL" id="KAG0663562.1"/>
    </source>
</evidence>
<dbReference type="InterPro" id="IPR013094">
    <property type="entry name" value="AB_hydrolase_3"/>
</dbReference>
<name>A0A9P6W6M2_RHOMI</name>
<dbReference type="InterPro" id="IPR050300">
    <property type="entry name" value="GDXG_lipolytic_enzyme"/>
</dbReference>
<feature type="domain" description="Alpha/beta hydrolase fold-3" evidence="2">
    <location>
        <begin position="86"/>
        <end position="163"/>
    </location>
</feature>
<dbReference type="Proteomes" id="UP000777482">
    <property type="component" value="Unassembled WGS sequence"/>
</dbReference>
<sequence length="327" mass="36187">MAEYDAHFDIPYANATSPRQALDLYLPPHSTASSPLLVLIHGACAVPSPIYERGLSFLSILAGGAWRWAGETDALDSPEAKSDFVKTLAPALVRHTGLPVAFVEYRLTPEVVHPAHIQDVIAGFELLTGPLLACEKGEAKWNRSRLIAAGHSAGAWMATTLVMAPPPGHDSYQVPTLIRQAIERIIPVVGIYDLISTLDEYPDYGPEFIDEAFGTDRESYRLESPARWSRYEDEAAQKLRILVIQSREDELVSPRQARVLIRRLRQLYGCASEEEAQEEADAPVGEEEKKTLPANVEVDFDSVGSTHMGMLELDALPRRIGEYLKDL</sequence>
<dbReference type="PANTHER" id="PTHR48081:SF33">
    <property type="entry name" value="KYNURENINE FORMAMIDASE"/>
    <property type="match status" value="1"/>
</dbReference>
<gene>
    <name evidence="3" type="primary">BNA7_2</name>
    <name evidence="3" type="ORF">C6P46_002458</name>
</gene>
<keyword evidence="1" id="KW-0378">Hydrolase</keyword>
<dbReference type="EMBL" id="PUHQ01000019">
    <property type="protein sequence ID" value="KAG0663562.1"/>
    <property type="molecule type" value="Genomic_DNA"/>
</dbReference>
<evidence type="ECO:0000256" key="1">
    <source>
        <dbReference type="ARBA" id="ARBA00022801"/>
    </source>
</evidence>
<dbReference type="SUPFAM" id="SSF53474">
    <property type="entry name" value="alpha/beta-Hydrolases"/>
    <property type="match status" value="1"/>
</dbReference>
<dbReference type="InterPro" id="IPR029058">
    <property type="entry name" value="AB_hydrolase_fold"/>
</dbReference>
<protein>
    <submittedName>
        <fullName evidence="3">Kynurenine formamidase</fullName>
    </submittedName>
</protein>
<dbReference type="OrthoDB" id="6495301at2759"/>
<accession>A0A9P6W6M2</accession>
<dbReference type="Pfam" id="PF07859">
    <property type="entry name" value="Abhydrolase_3"/>
    <property type="match status" value="1"/>
</dbReference>
<evidence type="ECO:0000259" key="2">
    <source>
        <dbReference type="Pfam" id="PF07859"/>
    </source>
</evidence>
<reference evidence="3 4" key="1">
    <citation type="submission" date="2020-11" db="EMBL/GenBank/DDBJ databases">
        <title>Kefir isolates.</title>
        <authorList>
            <person name="Marcisauskas S."/>
            <person name="Kim Y."/>
            <person name="Blasche S."/>
        </authorList>
    </citation>
    <scope>NUCLEOTIDE SEQUENCE [LARGE SCALE GENOMIC DNA]</scope>
    <source>
        <strain evidence="3 4">KR</strain>
    </source>
</reference>
<dbReference type="GO" id="GO:0016787">
    <property type="term" value="F:hydrolase activity"/>
    <property type="evidence" value="ECO:0007669"/>
    <property type="project" value="UniProtKB-KW"/>
</dbReference>
<comment type="caution">
    <text evidence="3">The sequence shown here is derived from an EMBL/GenBank/DDBJ whole genome shotgun (WGS) entry which is preliminary data.</text>
</comment>
<dbReference type="AlphaFoldDB" id="A0A9P6W6M2"/>
<dbReference type="Gene3D" id="3.40.50.1820">
    <property type="entry name" value="alpha/beta hydrolase"/>
    <property type="match status" value="1"/>
</dbReference>
<organism evidence="3 4">
    <name type="scientific">Rhodotorula mucilaginosa</name>
    <name type="common">Yeast</name>
    <name type="synonym">Rhodotorula rubra</name>
    <dbReference type="NCBI Taxonomy" id="5537"/>
    <lineage>
        <taxon>Eukaryota</taxon>
        <taxon>Fungi</taxon>
        <taxon>Dikarya</taxon>
        <taxon>Basidiomycota</taxon>
        <taxon>Pucciniomycotina</taxon>
        <taxon>Microbotryomycetes</taxon>
        <taxon>Sporidiobolales</taxon>
        <taxon>Sporidiobolaceae</taxon>
        <taxon>Rhodotorula</taxon>
    </lineage>
</organism>
<keyword evidence="4" id="KW-1185">Reference proteome</keyword>
<proteinExistence type="predicted"/>
<dbReference type="PANTHER" id="PTHR48081">
    <property type="entry name" value="AB HYDROLASE SUPERFAMILY PROTEIN C4A8.06C"/>
    <property type="match status" value="1"/>
</dbReference>